<dbReference type="Proteomes" id="UP000000763">
    <property type="component" value="Chromosome 9"/>
</dbReference>
<feature type="compositionally biased region" description="Low complexity" evidence="1">
    <location>
        <begin position="212"/>
        <end position="221"/>
    </location>
</feature>
<dbReference type="AlphaFoldDB" id="Q69LV5"/>
<feature type="compositionally biased region" description="Basic residues" evidence="1">
    <location>
        <begin position="157"/>
        <end position="167"/>
    </location>
</feature>
<protein>
    <submittedName>
        <fullName evidence="2">Uncharacterized protein</fullName>
    </submittedName>
</protein>
<sequence>MEEREPGSNGSRRPRGAGERRRTGVRRRHWKREGVEAVPSTSLDDGEAARRRLATAAVRRRDGWHGAGAAGEASGSNSAPGRFEGARGWWRRRESMRGGPTAARDFARRRRNRQHGAEAKEKASGCGGGSGRVKEAQGGWWHEELTRGETTAARKEGKWRRSTRARFRAAGAPPGPRECIPNLRWSGGTPREVDDERRPPGQSKMAGEPRRAAAGAAQRVVGGMGTVGRSPARENGVGGGGEKGEPAAGRVRLSWRRRSRDGAAPRACGRERRVREARGWGGAELLVDSSCSLAPRHARWKRRARTTTNGEAEMV</sequence>
<feature type="compositionally biased region" description="Low complexity" evidence="1">
    <location>
        <begin position="70"/>
        <end position="81"/>
    </location>
</feature>
<dbReference type="EMBL" id="AP005802">
    <property type="protein sequence ID" value="BAD36421.1"/>
    <property type="molecule type" value="Genomic_DNA"/>
</dbReference>
<proteinExistence type="predicted"/>
<reference evidence="3" key="2">
    <citation type="journal article" date="2008" name="Nucleic Acids Res.">
        <title>The rice annotation project database (RAP-DB): 2008 update.</title>
        <authorList>
            <consortium name="The rice annotation project (RAP)"/>
        </authorList>
    </citation>
    <scope>GENOME REANNOTATION</scope>
    <source>
        <strain evidence="3">cv. Nipponbare</strain>
    </source>
</reference>
<accession>Q69LV5</accession>
<organism evidence="2 3">
    <name type="scientific">Oryza sativa subsp. japonica</name>
    <name type="common">Rice</name>
    <dbReference type="NCBI Taxonomy" id="39947"/>
    <lineage>
        <taxon>Eukaryota</taxon>
        <taxon>Viridiplantae</taxon>
        <taxon>Streptophyta</taxon>
        <taxon>Embryophyta</taxon>
        <taxon>Tracheophyta</taxon>
        <taxon>Spermatophyta</taxon>
        <taxon>Magnoliopsida</taxon>
        <taxon>Liliopsida</taxon>
        <taxon>Poales</taxon>
        <taxon>Poaceae</taxon>
        <taxon>BOP clade</taxon>
        <taxon>Oryzoideae</taxon>
        <taxon>Oryzeae</taxon>
        <taxon>Oryzinae</taxon>
        <taxon>Oryza</taxon>
        <taxon>Oryza sativa</taxon>
    </lineage>
</organism>
<evidence type="ECO:0000256" key="1">
    <source>
        <dbReference type="SAM" id="MobiDB-lite"/>
    </source>
</evidence>
<evidence type="ECO:0000313" key="3">
    <source>
        <dbReference type="Proteomes" id="UP000000763"/>
    </source>
</evidence>
<feature type="region of interest" description="Disordered" evidence="1">
    <location>
        <begin position="1"/>
        <end position="251"/>
    </location>
</feature>
<feature type="compositionally biased region" description="Basic and acidic residues" evidence="1">
    <location>
        <begin position="141"/>
        <end position="156"/>
    </location>
</feature>
<evidence type="ECO:0000313" key="2">
    <source>
        <dbReference type="EMBL" id="BAD36421.1"/>
    </source>
</evidence>
<reference evidence="3" key="1">
    <citation type="journal article" date="2005" name="Nature">
        <title>The map-based sequence of the rice genome.</title>
        <authorList>
            <consortium name="International rice genome sequencing project (IRGSP)"/>
            <person name="Matsumoto T."/>
            <person name="Wu J."/>
            <person name="Kanamori H."/>
            <person name="Katayose Y."/>
            <person name="Fujisawa M."/>
            <person name="Namiki N."/>
            <person name="Mizuno H."/>
            <person name="Yamamoto K."/>
            <person name="Antonio B.A."/>
            <person name="Baba T."/>
            <person name="Sakata K."/>
            <person name="Nagamura Y."/>
            <person name="Aoki H."/>
            <person name="Arikawa K."/>
            <person name="Arita K."/>
            <person name="Bito T."/>
            <person name="Chiden Y."/>
            <person name="Fujitsuka N."/>
            <person name="Fukunaka R."/>
            <person name="Hamada M."/>
            <person name="Harada C."/>
            <person name="Hayashi A."/>
            <person name="Hijishita S."/>
            <person name="Honda M."/>
            <person name="Hosokawa S."/>
            <person name="Ichikawa Y."/>
            <person name="Idonuma A."/>
            <person name="Iijima M."/>
            <person name="Ikeda M."/>
            <person name="Ikeno M."/>
            <person name="Ito K."/>
            <person name="Ito S."/>
            <person name="Ito T."/>
            <person name="Ito Y."/>
            <person name="Ito Y."/>
            <person name="Iwabuchi A."/>
            <person name="Kamiya K."/>
            <person name="Karasawa W."/>
            <person name="Kurita K."/>
            <person name="Katagiri S."/>
            <person name="Kikuta A."/>
            <person name="Kobayashi H."/>
            <person name="Kobayashi N."/>
            <person name="Machita K."/>
            <person name="Maehara T."/>
            <person name="Masukawa M."/>
            <person name="Mizubayashi T."/>
            <person name="Mukai Y."/>
            <person name="Nagasaki H."/>
            <person name="Nagata Y."/>
            <person name="Naito S."/>
            <person name="Nakashima M."/>
            <person name="Nakama Y."/>
            <person name="Nakamichi Y."/>
            <person name="Nakamura M."/>
            <person name="Meguro A."/>
            <person name="Negishi M."/>
            <person name="Ohta I."/>
            <person name="Ohta T."/>
            <person name="Okamoto M."/>
            <person name="Ono N."/>
            <person name="Saji S."/>
            <person name="Sakaguchi M."/>
            <person name="Sakai K."/>
            <person name="Shibata M."/>
            <person name="Shimokawa T."/>
            <person name="Song J."/>
            <person name="Takazaki Y."/>
            <person name="Terasawa K."/>
            <person name="Tsugane M."/>
            <person name="Tsuji K."/>
            <person name="Ueda S."/>
            <person name="Waki K."/>
            <person name="Yamagata H."/>
            <person name="Yamamoto M."/>
            <person name="Yamamoto S."/>
            <person name="Yamane H."/>
            <person name="Yoshiki S."/>
            <person name="Yoshihara R."/>
            <person name="Yukawa K."/>
            <person name="Zhong H."/>
            <person name="Yano M."/>
            <person name="Yuan Q."/>
            <person name="Ouyang S."/>
            <person name="Liu J."/>
            <person name="Jones K.M."/>
            <person name="Gansberger K."/>
            <person name="Moffat K."/>
            <person name="Hill J."/>
            <person name="Bera J."/>
            <person name="Fadrosh D."/>
            <person name="Jin S."/>
            <person name="Johri S."/>
            <person name="Kim M."/>
            <person name="Overton L."/>
            <person name="Reardon M."/>
            <person name="Tsitrin T."/>
            <person name="Vuong H."/>
            <person name="Weaver B."/>
            <person name="Ciecko A."/>
            <person name="Tallon L."/>
            <person name="Jackson J."/>
            <person name="Pai G."/>
            <person name="Aken S.V."/>
            <person name="Utterback T."/>
            <person name="Reidmuller S."/>
            <person name="Feldblyum T."/>
            <person name="Hsiao J."/>
            <person name="Zismann V."/>
            <person name="Iobst S."/>
            <person name="de Vazeille A.R."/>
            <person name="Buell C.R."/>
            <person name="Ying K."/>
            <person name="Li Y."/>
            <person name="Lu T."/>
            <person name="Huang Y."/>
            <person name="Zhao Q."/>
            <person name="Feng Q."/>
            <person name="Zhang L."/>
            <person name="Zhu J."/>
            <person name="Weng Q."/>
            <person name="Mu J."/>
            <person name="Lu Y."/>
            <person name="Fan D."/>
            <person name="Liu Y."/>
            <person name="Guan J."/>
            <person name="Zhang Y."/>
            <person name="Yu S."/>
            <person name="Liu X."/>
            <person name="Zhang Y."/>
            <person name="Hong G."/>
            <person name="Han B."/>
            <person name="Choisne N."/>
            <person name="Demange N."/>
            <person name="Orjeda G."/>
            <person name="Samain S."/>
            <person name="Cattolico L."/>
            <person name="Pelletier E."/>
            <person name="Couloux A."/>
            <person name="Segurens B."/>
            <person name="Wincker P."/>
            <person name="D'Hont A."/>
            <person name="Scarpelli C."/>
            <person name="Weissenbach J."/>
            <person name="Salanoubat M."/>
            <person name="Quetier F."/>
            <person name="Yu Y."/>
            <person name="Kim H.R."/>
            <person name="Rambo T."/>
            <person name="Currie J."/>
            <person name="Collura K."/>
            <person name="Luo M."/>
            <person name="Yang T."/>
            <person name="Ammiraju J.S.S."/>
            <person name="Engler F."/>
            <person name="Soderlund C."/>
            <person name="Wing R.A."/>
            <person name="Palmer L.E."/>
            <person name="de la Bastide M."/>
            <person name="Spiegel L."/>
            <person name="Nascimento L."/>
            <person name="Zutavern T."/>
            <person name="O'Shaughnessy A."/>
            <person name="Dike S."/>
            <person name="Dedhia N."/>
            <person name="Preston R."/>
            <person name="Balija V."/>
            <person name="McCombie W.R."/>
            <person name="Chow T."/>
            <person name="Chen H."/>
            <person name="Chung M."/>
            <person name="Chen C."/>
            <person name="Shaw J."/>
            <person name="Wu H."/>
            <person name="Hsiao K."/>
            <person name="Chao Y."/>
            <person name="Chu M."/>
            <person name="Cheng C."/>
            <person name="Hour A."/>
            <person name="Lee P."/>
            <person name="Lin S."/>
            <person name="Lin Y."/>
            <person name="Liou J."/>
            <person name="Liu S."/>
            <person name="Hsing Y."/>
            <person name="Raghuvanshi S."/>
            <person name="Mohanty A."/>
            <person name="Bharti A.K."/>
            <person name="Gaur A."/>
            <person name="Gupta V."/>
            <person name="Kumar D."/>
            <person name="Ravi V."/>
            <person name="Vij S."/>
            <person name="Kapur A."/>
            <person name="Khurana P."/>
            <person name="Khurana P."/>
            <person name="Khurana J.P."/>
            <person name="Tyagi A.K."/>
            <person name="Gaikwad K."/>
            <person name="Singh A."/>
            <person name="Dalal V."/>
            <person name="Srivastava S."/>
            <person name="Dixit A."/>
            <person name="Pal A.K."/>
            <person name="Ghazi I.A."/>
            <person name="Yadav M."/>
            <person name="Pandit A."/>
            <person name="Bhargava A."/>
            <person name="Sureshbabu K."/>
            <person name="Batra K."/>
            <person name="Sharma T.R."/>
            <person name="Mohapatra T."/>
            <person name="Singh N.K."/>
            <person name="Messing J."/>
            <person name="Nelson A.B."/>
            <person name="Fuks G."/>
            <person name="Kavchok S."/>
            <person name="Keizer G."/>
            <person name="Linton E."/>
            <person name="Llaca V."/>
            <person name="Song R."/>
            <person name="Tanyolac B."/>
            <person name="Young S."/>
            <person name="Ho-Il K."/>
            <person name="Hahn J.H."/>
            <person name="Sangsakoo G."/>
            <person name="Vanavichit A."/>
            <person name="de Mattos Luiz.A.T."/>
            <person name="Zimmer P.D."/>
            <person name="Malone G."/>
            <person name="Dellagostin O."/>
            <person name="de Oliveira A.C."/>
            <person name="Bevan M."/>
            <person name="Bancroft I."/>
            <person name="Minx P."/>
            <person name="Cordum H."/>
            <person name="Wilson R."/>
            <person name="Cheng Z."/>
            <person name="Jin W."/>
            <person name="Jiang J."/>
            <person name="Leong S.A."/>
            <person name="Iwama H."/>
            <person name="Gojobori T."/>
            <person name="Itoh T."/>
            <person name="Niimura Y."/>
            <person name="Fujii Y."/>
            <person name="Habara T."/>
            <person name="Sakai H."/>
            <person name="Sato Y."/>
            <person name="Wilson G."/>
            <person name="Kumar K."/>
            <person name="McCouch S."/>
            <person name="Juretic N."/>
            <person name="Hoen D."/>
            <person name="Wright S."/>
            <person name="Bruskiewich R."/>
            <person name="Bureau T."/>
            <person name="Miyao A."/>
            <person name="Hirochika H."/>
            <person name="Nishikawa T."/>
            <person name="Kadowaki K."/>
            <person name="Sugiura M."/>
            <person name="Burr B."/>
            <person name="Sasaki T."/>
        </authorList>
    </citation>
    <scope>NUCLEOTIDE SEQUENCE [LARGE SCALE GENOMIC DNA]</scope>
    <source>
        <strain evidence="3">cv. Nipponbare</strain>
    </source>
</reference>
<name>Q69LV5_ORYSJ</name>
<gene>
    <name evidence="2" type="primary">OSJNBa0057D11.41</name>
</gene>